<dbReference type="FunFam" id="1.20.58.1020:FF:000001">
    <property type="entry name" value="DNA replication complex GINS protein PSF2"/>
    <property type="match status" value="1"/>
</dbReference>
<sequence length="240" mass="26510">MALPLPPGLTPPEVAFLCEMELVTVVPRQRLEGLALLGGQLPPLNPPHRTPLPLWLALLLKRQRRANIVPPPWLSPYSLEAILDHEIKHEDGFSPPPRLPHLPSNSLPFSPPFLPSSTADAAADALPYHWLELGEMLLEAAADDFEDPDNVRKLLRDLREVRMAKLRKGVEVLHAGGAIKMNGVGGMEVGEGRAFVGGVIDGLRKIAASREQQRKDRDREERENGYPGTAEDSDDDMDMQ</sequence>
<dbReference type="InterPro" id="IPR021151">
    <property type="entry name" value="GINS_A"/>
</dbReference>
<evidence type="ECO:0000256" key="6">
    <source>
        <dbReference type="ARBA" id="ARBA00023242"/>
    </source>
</evidence>
<evidence type="ECO:0000256" key="7">
    <source>
        <dbReference type="ARBA" id="ARBA00025163"/>
    </source>
</evidence>
<protein>
    <recommendedName>
        <fullName evidence="3 8">DNA replication complex GINS protein PSF2</fullName>
    </recommendedName>
</protein>
<evidence type="ECO:0000256" key="4">
    <source>
        <dbReference type="ARBA" id="ARBA00022705"/>
    </source>
</evidence>
<dbReference type="InterPro" id="IPR056784">
    <property type="entry name" value="PSF2_N"/>
</dbReference>
<dbReference type="PANTHER" id="PTHR12772:SF0">
    <property type="entry name" value="DNA REPLICATION COMPLEX GINS PROTEIN PSF2"/>
    <property type="match status" value="1"/>
</dbReference>
<keyword evidence="13" id="KW-1185">Reference proteome</keyword>
<dbReference type="EMBL" id="MCFA01000093">
    <property type="protein sequence ID" value="ORY08934.1"/>
    <property type="molecule type" value="Genomic_DNA"/>
</dbReference>
<dbReference type="InterPro" id="IPR007257">
    <property type="entry name" value="GINS_Psf2"/>
</dbReference>
<dbReference type="Gene3D" id="3.40.5.50">
    <property type="match status" value="1"/>
</dbReference>
<dbReference type="GO" id="GO:0000727">
    <property type="term" value="P:double-strand break repair via break-induced replication"/>
    <property type="evidence" value="ECO:0007669"/>
    <property type="project" value="TreeGrafter"/>
</dbReference>
<evidence type="ECO:0000256" key="5">
    <source>
        <dbReference type="ARBA" id="ARBA00022829"/>
    </source>
</evidence>
<dbReference type="Pfam" id="PF25005">
    <property type="entry name" value="PSF2_N"/>
    <property type="match status" value="1"/>
</dbReference>
<dbReference type="GO" id="GO:0000811">
    <property type="term" value="C:GINS complex"/>
    <property type="evidence" value="ECO:0007669"/>
    <property type="project" value="TreeGrafter"/>
</dbReference>
<comment type="subunit">
    <text evidence="8">Component of the GINS complex.</text>
</comment>
<feature type="domain" description="GINS subunit" evidence="10">
    <location>
        <begin position="73"/>
        <end position="206"/>
    </location>
</feature>
<dbReference type="Gene3D" id="1.20.58.1020">
    <property type="match status" value="1"/>
</dbReference>
<evidence type="ECO:0000256" key="3">
    <source>
        <dbReference type="ARBA" id="ARBA00015139"/>
    </source>
</evidence>
<dbReference type="InterPro" id="IPR036224">
    <property type="entry name" value="GINS_bundle-like_dom_sf"/>
</dbReference>
<dbReference type="AlphaFoldDB" id="A0A1Y1ZFG5"/>
<comment type="function">
    <text evidence="7">The GINS complex plays an essential role in the initiation of DNA replication. Has a role in chromosome segregation.</text>
</comment>
<gene>
    <name evidence="12" type="ORF">BCR34DRAFT_626017</name>
</gene>
<dbReference type="Proteomes" id="UP000193144">
    <property type="component" value="Unassembled WGS sequence"/>
</dbReference>
<dbReference type="SUPFAM" id="SSF160059">
    <property type="entry name" value="PriA/YqbF domain"/>
    <property type="match status" value="1"/>
</dbReference>
<evidence type="ECO:0000256" key="2">
    <source>
        <dbReference type="ARBA" id="ARBA00010565"/>
    </source>
</evidence>
<evidence type="ECO:0000259" key="11">
    <source>
        <dbReference type="Pfam" id="PF25005"/>
    </source>
</evidence>
<evidence type="ECO:0000313" key="12">
    <source>
        <dbReference type="EMBL" id="ORY08934.1"/>
    </source>
</evidence>
<comment type="subcellular location">
    <subcellularLocation>
        <location evidence="1 8">Nucleus</location>
    </subcellularLocation>
</comment>
<accession>A0A1Y1ZFG5</accession>
<dbReference type="SUPFAM" id="SSF158573">
    <property type="entry name" value="GINS helical bundle-like"/>
    <property type="match status" value="1"/>
</dbReference>
<comment type="caution">
    <text evidence="12">The sequence shown here is derived from an EMBL/GenBank/DDBJ whole genome shotgun (WGS) entry which is preliminary data.</text>
</comment>
<feature type="region of interest" description="Disordered" evidence="9">
    <location>
        <begin position="207"/>
        <end position="240"/>
    </location>
</feature>
<dbReference type="Pfam" id="PF05916">
    <property type="entry name" value="Sld5"/>
    <property type="match status" value="1"/>
</dbReference>
<dbReference type="GO" id="GO:0006260">
    <property type="term" value="P:DNA replication"/>
    <property type="evidence" value="ECO:0007669"/>
    <property type="project" value="UniProtKB-KW"/>
</dbReference>
<evidence type="ECO:0000256" key="9">
    <source>
        <dbReference type="SAM" id="MobiDB-lite"/>
    </source>
</evidence>
<feature type="compositionally biased region" description="Basic and acidic residues" evidence="9">
    <location>
        <begin position="211"/>
        <end position="224"/>
    </location>
</feature>
<dbReference type="OrthoDB" id="1938138at2759"/>
<dbReference type="PIRSF" id="PIRSF028998">
    <property type="entry name" value="GINS_Psf2_subgr"/>
    <property type="match status" value="1"/>
</dbReference>
<evidence type="ECO:0000313" key="13">
    <source>
        <dbReference type="Proteomes" id="UP000193144"/>
    </source>
</evidence>
<evidence type="ECO:0000259" key="10">
    <source>
        <dbReference type="Pfam" id="PF05916"/>
    </source>
</evidence>
<keyword evidence="5" id="KW-0159">Chromosome partition</keyword>
<comment type="similarity">
    <text evidence="2 8">Belongs to the GINS2/PSF2 family.</text>
</comment>
<name>A0A1Y1ZFG5_9PLEO</name>
<dbReference type="CDD" id="cd21694">
    <property type="entry name" value="GINS_B_Psf2"/>
    <property type="match status" value="1"/>
</dbReference>
<proteinExistence type="inferred from homology"/>
<organism evidence="12 13">
    <name type="scientific">Clohesyomyces aquaticus</name>
    <dbReference type="NCBI Taxonomy" id="1231657"/>
    <lineage>
        <taxon>Eukaryota</taxon>
        <taxon>Fungi</taxon>
        <taxon>Dikarya</taxon>
        <taxon>Ascomycota</taxon>
        <taxon>Pezizomycotina</taxon>
        <taxon>Dothideomycetes</taxon>
        <taxon>Pleosporomycetidae</taxon>
        <taxon>Pleosporales</taxon>
        <taxon>Lindgomycetaceae</taxon>
        <taxon>Clohesyomyces</taxon>
    </lineage>
</organism>
<dbReference type="PANTHER" id="PTHR12772">
    <property type="entry name" value="DNA REPLICATION COMPLEX GINS PROTEIN PSF2"/>
    <property type="match status" value="1"/>
</dbReference>
<dbReference type="STRING" id="1231657.A0A1Y1ZFG5"/>
<dbReference type="CDD" id="cd11712">
    <property type="entry name" value="GINS_A_psf2"/>
    <property type="match status" value="1"/>
</dbReference>
<keyword evidence="6 8" id="KW-0539">Nucleus</keyword>
<evidence type="ECO:0000256" key="8">
    <source>
        <dbReference type="PIRNR" id="PIRNR028998"/>
    </source>
</evidence>
<keyword evidence="4 8" id="KW-0235">DNA replication</keyword>
<dbReference type="GO" id="GO:0007059">
    <property type="term" value="P:chromosome segregation"/>
    <property type="evidence" value="ECO:0007669"/>
    <property type="project" value="UniProtKB-KW"/>
</dbReference>
<evidence type="ECO:0000256" key="1">
    <source>
        <dbReference type="ARBA" id="ARBA00004123"/>
    </source>
</evidence>
<feature type="compositionally biased region" description="Acidic residues" evidence="9">
    <location>
        <begin position="231"/>
        <end position="240"/>
    </location>
</feature>
<reference evidence="12 13" key="1">
    <citation type="submission" date="2016-07" db="EMBL/GenBank/DDBJ databases">
        <title>Pervasive Adenine N6-methylation of Active Genes in Fungi.</title>
        <authorList>
            <consortium name="DOE Joint Genome Institute"/>
            <person name="Mondo S.J."/>
            <person name="Dannebaum R.O."/>
            <person name="Kuo R.C."/>
            <person name="Labutti K."/>
            <person name="Haridas S."/>
            <person name="Kuo A."/>
            <person name="Salamov A."/>
            <person name="Ahrendt S.R."/>
            <person name="Lipzen A."/>
            <person name="Sullivan W."/>
            <person name="Andreopoulos W.B."/>
            <person name="Clum A."/>
            <person name="Lindquist E."/>
            <person name="Daum C."/>
            <person name="Ramamoorthy G.K."/>
            <person name="Gryganskyi A."/>
            <person name="Culley D."/>
            <person name="Magnuson J.K."/>
            <person name="James T.Y."/>
            <person name="O'Malley M.A."/>
            <person name="Stajich J.E."/>
            <person name="Spatafora J.W."/>
            <person name="Visel A."/>
            <person name="Grigoriev I.V."/>
        </authorList>
    </citation>
    <scope>NUCLEOTIDE SEQUENCE [LARGE SCALE GENOMIC DNA]</scope>
    <source>
        <strain evidence="12 13">CBS 115471</strain>
    </source>
</reference>
<dbReference type="FunFam" id="3.40.5.50:FF:000001">
    <property type="entry name" value="DNA replication complex GINS protein PSF2"/>
    <property type="match status" value="1"/>
</dbReference>
<feature type="domain" description="DNA replication complex GINS protein PSF2 N-terminal" evidence="11">
    <location>
        <begin position="10"/>
        <end position="69"/>
    </location>
</feature>